<dbReference type="AlphaFoldDB" id="A0A8T4GL03"/>
<evidence type="ECO:0000313" key="3">
    <source>
        <dbReference type="Proteomes" id="UP000823588"/>
    </source>
</evidence>
<dbReference type="EMBL" id="JAGGKQ010000027">
    <property type="protein sequence ID" value="MBP1923682.1"/>
    <property type="molecule type" value="Genomic_DNA"/>
</dbReference>
<organism evidence="2 3">
    <name type="scientific">Halorubrum alkaliphilum</name>
    <dbReference type="NCBI Taxonomy" id="261290"/>
    <lineage>
        <taxon>Archaea</taxon>
        <taxon>Methanobacteriati</taxon>
        <taxon>Methanobacteriota</taxon>
        <taxon>Stenosarchaea group</taxon>
        <taxon>Halobacteria</taxon>
        <taxon>Halobacteriales</taxon>
        <taxon>Haloferacaceae</taxon>
        <taxon>Halorubrum</taxon>
    </lineage>
</organism>
<accession>A0A8T4GL03</accession>
<keyword evidence="3" id="KW-1185">Reference proteome</keyword>
<reference evidence="2" key="1">
    <citation type="submission" date="2021-03" db="EMBL/GenBank/DDBJ databases">
        <title>Genomic Encyclopedia of Type Strains, Phase IV (KMG-IV): sequencing the most valuable type-strain genomes for metagenomic binning, comparative biology and taxonomic classification.</title>
        <authorList>
            <person name="Goeker M."/>
        </authorList>
    </citation>
    <scope>NUCLEOTIDE SEQUENCE</scope>
    <source>
        <strain evidence="2">DSM 23564</strain>
    </source>
</reference>
<protein>
    <submittedName>
        <fullName evidence="2">Uncharacterized protein</fullName>
    </submittedName>
</protein>
<sequence>MADASADARSSPIVAAGAAFRHHNPHTSVVQ</sequence>
<feature type="region of interest" description="Disordered" evidence="1">
    <location>
        <begin position="1"/>
        <end position="31"/>
    </location>
</feature>
<gene>
    <name evidence="2" type="ORF">J2751_002727</name>
</gene>
<dbReference type="Proteomes" id="UP000823588">
    <property type="component" value="Unassembled WGS sequence"/>
</dbReference>
<comment type="caution">
    <text evidence="2">The sequence shown here is derived from an EMBL/GenBank/DDBJ whole genome shotgun (WGS) entry which is preliminary data.</text>
</comment>
<name>A0A8T4GL03_9EURY</name>
<evidence type="ECO:0000313" key="2">
    <source>
        <dbReference type="EMBL" id="MBP1923682.1"/>
    </source>
</evidence>
<proteinExistence type="predicted"/>
<evidence type="ECO:0000256" key="1">
    <source>
        <dbReference type="SAM" id="MobiDB-lite"/>
    </source>
</evidence>